<keyword evidence="6" id="KW-1185">Reference proteome</keyword>
<keyword evidence="2" id="KW-0720">Serine protease</keyword>
<proteinExistence type="inferred from homology"/>
<dbReference type="Pfam" id="PF00082">
    <property type="entry name" value="Peptidase_S8"/>
    <property type="match status" value="1"/>
</dbReference>
<evidence type="ECO:0000313" key="5">
    <source>
        <dbReference type="EMBL" id="MBU5437796.1"/>
    </source>
</evidence>
<name>A0ABS6E5I4_9FIRM</name>
<dbReference type="CDD" id="cd00306">
    <property type="entry name" value="Peptidases_S8_S53"/>
    <property type="match status" value="1"/>
</dbReference>
<evidence type="ECO:0000256" key="3">
    <source>
        <dbReference type="SAM" id="SignalP"/>
    </source>
</evidence>
<comment type="similarity">
    <text evidence="1 2">Belongs to the peptidase S8 family.</text>
</comment>
<accession>A0ABS6E5I4</accession>
<feature type="domain" description="Peptidase S8/S53" evidence="4">
    <location>
        <begin position="130"/>
        <end position="267"/>
    </location>
</feature>
<protein>
    <submittedName>
        <fullName evidence="5">S8/S53 family peptidase</fullName>
    </submittedName>
</protein>
<dbReference type="InterPro" id="IPR000209">
    <property type="entry name" value="Peptidase_S8/S53_dom"/>
</dbReference>
<comment type="caution">
    <text evidence="5">The sequence shown here is derived from an EMBL/GenBank/DDBJ whole genome shotgun (WGS) entry which is preliminary data.</text>
</comment>
<keyword evidence="2" id="KW-0378">Hydrolase</keyword>
<dbReference type="InterPro" id="IPR051048">
    <property type="entry name" value="Peptidase_S8/S53_subtilisin"/>
</dbReference>
<sequence>MKKMILALVLILSLVMTSCSPKVSETNETFKSEVKIDRYPKAPNLDKGKIDALPSYNKNSESGWQVDLRGCDLSDLDVRDRMEDLLRADFDTRTIWTKKLPKGYDPDKIMKFGKKPGLKIEKLHKKGITGEGIGIAIIDMPLLVDHIEYKDNLKLYEEINWPYDEAELHGPAVASIAVGKTVGVAPGADLYYIAAPSGDDKDSGFQYNFKWMAQAIDRILEINKSLPEDRKIRVISMSIGWLKENEGYEEITSSVEEAKKQGIFVVSTVLDETYGYSFHGLGRDPLKNPDEFSSYEPGSWWIDNFYGMPDNYLLVPMDSRTMARQTGKEDYGFYRQGGLSWAVPYIAGLYALCCQVEPDITPDVFWEKALETGETITFEKGDNKYELGKIASPLELIRSLQSGN</sequence>
<evidence type="ECO:0000259" key="4">
    <source>
        <dbReference type="Pfam" id="PF00082"/>
    </source>
</evidence>
<dbReference type="EMBL" id="JAHLPM010000005">
    <property type="protein sequence ID" value="MBU5437796.1"/>
    <property type="molecule type" value="Genomic_DNA"/>
</dbReference>
<keyword evidence="2" id="KW-0645">Protease</keyword>
<organism evidence="5 6">
    <name type="scientific">Tissierella simiarum</name>
    <dbReference type="NCBI Taxonomy" id="2841534"/>
    <lineage>
        <taxon>Bacteria</taxon>
        <taxon>Bacillati</taxon>
        <taxon>Bacillota</taxon>
        <taxon>Tissierellia</taxon>
        <taxon>Tissierellales</taxon>
        <taxon>Tissierellaceae</taxon>
        <taxon>Tissierella</taxon>
    </lineage>
</organism>
<feature type="active site" description="Charge relay system" evidence="2">
    <location>
        <position position="139"/>
    </location>
</feature>
<feature type="active site" description="Charge relay system" evidence="2">
    <location>
        <position position="169"/>
    </location>
</feature>
<dbReference type="PROSITE" id="PS51257">
    <property type="entry name" value="PROKAR_LIPOPROTEIN"/>
    <property type="match status" value="1"/>
</dbReference>
<evidence type="ECO:0000256" key="2">
    <source>
        <dbReference type="PROSITE-ProRule" id="PRU01240"/>
    </source>
</evidence>
<feature type="chain" id="PRO_5046072018" evidence="3">
    <location>
        <begin position="22"/>
        <end position="404"/>
    </location>
</feature>
<reference evidence="5 6" key="1">
    <citation type="submission" date="2021-06" db="EMBL/GenBank/DDBJ databases">
        <authorList>
            <person name="Sun Q."/>
            <person name="Li D."/>
        </authorList>
    </citation>
    <scope>NUCLEOTIDE SEQUENCE [LARGE SCALE GENOMIC DNA]</scope>
    <source>
        <strain evidence="5 6">MSJ-40</strain>
    </source>
</reference>
<feature type="active site" description="Charge relay system" evidence="2">
    <location>
        <position position="340"/>
    </location>
</feature>
<dbReference type="PANTHER" id="PTHR43399:SF4">
    <property type="entry name" value="CELL WALL-ASSOCIATED PROTEASE"/>
    <property type="match status" value="1"/>
</dbReference>
<keyword evidence="3" id="KW-0732">Signal</keyword>
<dbReference type="PROSITE" id="PS51892">
    <property type="entry name" value="SUBTILASE"/>
    <property type="match status" value="1"/>
</dbReference>
<evidence type="ECO:0000256" key="1">
    <source>
        <dbReference type="ARBA" id="ARBA00011073"/>
    </source>
</evidence>
<dbReference type="Proteomes" id="UP000749471">
    <property type="component" value="Unassembled WGS sequence"/>
</dbReference>
<dbReference type="PANTHER" id="PTHR43399">
    <property type="entry name" value="SUBTILISIN-RELATED"/>
    <property type="match status" value="1"/>
</dbReference>
<evidence type="ECO:0000313" key="6">
    <source>
        <dbReference type="Proteomes" id="UP000749471"/>
    </source>
</evidence>
<gene>
    <name evidence="5" type="ORF">KQI42_07240</name>
</gene>
<feature type="signal peptide" evidence="3">
    <location>
        <begin position="1"/>
        <end position="21"/>
    </location>
</feature>